<evidence type="ECO:0000313" key="2">
    <source>
        <dbReference type="EMBL" id="EGG13482.1"/>
    </source>
</evidence>
<proteinExistence type="predicted"/>
<accession>F4QFM9</accession>
<keyword evidence="3" id="KW-1185">Reference proteome</keyword>
<sequence>MKYQQALLFLVLLVVTCVMALPSGMNMLPPPLTIPRPYITLTCDDVAVKCIKYNPFNTGNWPSPGTCANSFADKNGTLCSQGRSCDIILMAAVDSCIESFRRVSLDAGSSYPIPVSIQRCIYLVAANFGCENL</sequence>
<keyword evidence="1" id="KW-0732">Signal</keyword>
<evidence type="ECO:0000313" key="3">
    <source>
        <dbReference type="Proteomes" id="UP000007797"/>
    </source>
</evidence>
<dbReference type="EMBL" id="GL883029">
    <property type="protein sequence ID" value="EGG13482.1"/>
    <property type="molecule type" value="Genomic_DNA"/>
</dbReference>
<protein>
    <submittedName>
        <fullName evidence="2">Uncharacterized protein</fullName>
    </submittedName>
</protein>
<evidence type="ECO:0000256" key="1">
    <source>
        <dbReference type="SAM" id="SignalP"/>
    </source>
</evidence>
<dbReference type="GeneID" id="14865234"/>
<organism evidence="2 3">
    <name type="scientific">Cavenderia fasciculata</name>
    <name type="common">Slime mold</name>
    <name type="synonym">Dictyostelium fasciculatum</name>
    <dbReference type="NCBI Taxonomy" id="261658"/>
    <lineage>
        <taxon>Eukaryota</taxon>
        <taxon>Amoebozoa</taxon>
        <taxon>Evosea</taxon>
        <taxon>Eumycetozoa</taxon>
        <taxon>Dictyostelia</taxon>
        <taxon>Acytosteliales</taxon>
        <taxon>Cavenderiaceae</taxon>
        <taxon>Cavenderia</taxon>
    </lineage>
</organism>
<feature type="signal peptide" evidence="1">
    <location>
        <begin position="1"/>
        <end position="20"/>
    </location>
</feature>
<dbReference type="Proteomes" id="UP000007797">
    <property type="component" value="Unassembled WGS sequence"/>
</dbReference>
<reference evidence="3" key="1">
    <citation type="journal article" date="2011" name="Genome Res.">
        <title>Phylogeny-wide analysis of social amoeba genomes highlights ancient origins for complex intercellular communication.</title>
        <authorList>
            <person name="Heidel A.J."/>
            <person name="Lawal H.M."/>
            <person name="Felder M."/>
            <person name="Schilde C."/>
            <person name="Helps N.R."/>
            <person name="Tunggal B."/>
            <person name="Rivero F."/>
            <person name="John U."/>
            <person name="Schleicher M."/>
            <person name="Eichinger L."/>
            <person name="Platzer M."/>
            <person name="Noegel A.A."/>
            <person name="Schaap P."/>
            <person name="Gloeckner G."/>
        </authorList>
    </citation>
    <scope>NUCLEOTIDE SEQUENCE [LARGE SCALE GENOMIC DNA]</scope>
    <source>
        <strain evidence="3">SH3</strain>
    </source>
</reference>
<dbReference type="AlphaFoldDB" id="F4QFM9"/>
<dbReference type="RefSeq" id="XP_004350186.1">
    <property type="nucleotide sequence ID" value="XM_004350136.1"/>
</dbReference>
<feature type="chain" id="PRO_5003320205" evidence="1">
    <location>
        <begin position="21"/>
        <end position="133"/>
    </location>
</feature>
<gene>
    <name evidence="2" type="ORF">DFA_11243</name>
</gene>
<dbReference type="KEGG" id="dfa:DFA_11243"/>
<name>F4QFM9_CACFS</name>